<dbReference type="RefSeq" id="WP_020441578.1">
    <property type="nucleotide sequence ID" value="NC_021663.1"/>
</dbReference>
<evidence type="ECO:0000256" key="1">
    <source>
        <dbReference type="ARBA" id="ARBA00002994"/>
    </source>
</evidence>
<comment type="similarity">
    <text evidence="2 7">Belongs to the enoyl-CoA hydratase/isomerase family.</text>
</comment>
<dbReference type="STRING" id="1200352.A606_07865"/>
<dbReference type="OrthoDB" id="8452484at2"/>
<name>S4XKU7_9CORY</name>
<dbReference type="GO" id="GO:0006635">
    <property type="term" value="P:fatty acid beta-oxidation"/>
    <property type="evidence" value="ECO:0007669"/>
    <property type="project" value="TreeGrafter"/>
</dbReference>
<reference evidence="8 9" key="1">
    <citation type="submission" date="2012-06" db="EMBL/GenBank/DDBJ databases">
        <title>Complete genome sequence of Corynebacterium terpenotabidum Y-11 (=DSM 44721).</title>
        <authorList>
            <person name="Ruckert C."/>
            <person name="Albersmeier A."/>
            <person name="Al-Dilaimi A."/>
            <person name="Szczepanowski R."/>
            <person name="Kalinowski J."/>
        </authorList>
    </citation>
    <scope>NUCLEOTIDE SEQUENCE [LARGE SCALE GENOMIC DNA]</scope>
    <source>
        <strain evidence="8 9">Y-11</strain>
    </source>
</reference>
<dbReference type="CDD" id="cd06558">
    <property type="entry name" value="crotonase-like"/>
    <property type="match status" value="1"/>
</dbReference>
<dbReference type="KEGG" id="cter:A606_07865"/>
<accession>S4XKU7</accession>
<dbReference type="GO" id="GO:0004300">
    <property type="term" value="F:enoyl-CoA hydratase activity"/>
    <property type="evidence" value="ECO:0007669"/>
    <property type="project" value="UniProtKB-EC"/>
</dbReference>
<dbReference type="InterPro" id="IPR014748">
    <property type="entry name" value="Enoyl-CoA_hydra_C"/>
</dbReference>
<dbReference type="InterPro" id="IPR029045">
    <property type="entry name" value="ClpP/crotonase-like_dom_sf"/>
</dbReference>
<dbReference type="PROSITE" id="PS00166">
    <property type="entry name" value="ENOYL_COA_HYDRATASE"/>
    <property type="match status" value="1"/>
</dbReference>
<dbReference type="EMBL" id="CP003696">
    <property type="protein sequence ID" value="AGP31218.1"/>
    <property type="molecule type" value="Genomic_DNA"/>
</dbReference>
<dbReference type="HOGENOM" id="CLU_009834_7_2_11"/>
<keyword evidence="3" id="KW-0443">Lipid metabolism</keyword>
<evidence type="ECO:0000313" key="9">
    <source>
        <dbReference type="Proteomes" id="UP000014809"/>
    </source>
</evidence>
<comment type="catalytic activity">
    <reaction evidence="5">
        <text>a (3S)-3-hydroxyacyl-CoA = a (2E)-enoyl-CoA + H2O</text>
        <dbReference type="Rhea" id="RHEA:16105"/>
        <dbReference type="ChEBI" id="CHEBI:15377"/>
        <dbReference type="ChEBI" id="CHEBI:57318"/>
        <dbReference type="ChEBI" id="CHEBI:58856"/>
        <dbReference type="EC" id="4.2.1.17"/>
    </reaction>
</comment>
<dbReference type="Proteomes" id="UP000014809">
    <property type="component" value="Chromosome"/>
</dbReference>
<keyword evidence="9" id="KW-1185">Reference proteome</keyword>
<gene>
    <name evidence="8" type="ORF">A606_07865</name>
</gene>
<dbReference type="SUPFAM" id="SSF52096">
    <property type="entry name" value="ClpP/crotonase"/>
    <property type="match status" value="1"/>
</dbReference>
<dbReference type="PANTHER" id="PTHR11941:SF133">
    <property type="entry name" value="1,2-EPOXYPHENYLACETYL-COA ISOMERASE"/>
    <property type="match status" value="1"/>
</dbReference>
<dbReference type="Gene3D" id="1.10.12.10">
    <property type="entry name" value="Lyase 2-enoyl-coa Hydratase, Chain A, domain 2"/>
    <property type="match status" value="1"/>
</dbReference>
<dbReference type="InterPro" id="IPR001753">
    <property type="entry name" value="Enoyl-CoA_hydra/iso"/>
</dbReference>
<comment type="function">
    <text evidence="1">Could possibly oxidize fatty acids using specific components.</text>
</comment>
<comment type="catalytic activity">
    <reaction evidence="6">
        <text>a 4-saturated-(3S)-3-hydroxyacyl-CoA = a (3E)-enoyl-CoA + H2O</text>
        <dbReference type="Rhea" id="RHEA:20724"/>
        <dbReference type="ChEBI" id="CHEBI:15377"/>
        <dbReference type="ChEBI" id="CHEBI:58521"/>
        <dbReference type="ChEBI" id="CHEBI:137480"/>
        <dbReference type="EC" id="4.2.1.17"/>
    </reaction>
</comment>
<keyword evidence="4" id="KW-0456">Lyase</keyword>
<evidence type="ECO:0000256" key="6">
    <source>
        <dbReference type="ARBA" id="ARBA00023717"/>
    </source>
</evidence>
<evidence type="ECO:0000313" key="8">
    <source>
        <dbReference type="EMBL" id="AGP31218.1"/>
    </source>
</evidence>
<proteinExistence type="inferred from homology"/>
<dbReference type="Gene3D" id="3.90.226.10">
    <property type="entry name" value="2-enoyl-CoA Hydratase, Chain A, domain 1"/>
    <property type="match status" value="1"/>
</dbReference>
<evidence type="ECO:0000256" key="3">
    <source>
        <dbReference type="ARBA" id="ARBA00022832"/>
    </source>
</evidence>
<dbReference type="PANTHER" id="PTHR11941">
    <property type="entry name" value="ENOYL-COA HYDRATASE-RELATED"/>
    <property type="match status" value="1"/>
</dbReference>
<dbReference type="eggNOG" id="COG1024">
    <property type="taxonomic scope" value="Bacteria"/>
</dbReference>
<sequence length="264" mass="27172">MSNTDIVTVADAAGVRTITLNRPEAFSSLNRELRLALIDAFTAAAADSATGGTVRAVVVAATGKAFCAGQDLREQLQDARDGTGKDKVFSEYNPMMAALLSIPVPVIAAIQGPAAGAGWGIAMACDFRVVASTASFKGAFSGVGLASDCGLSQSLTDAVGQAKALELLLFDEKITADRAAELGIVTSVVEPDALAETVAALAARFAAGPTASYREIKALVRDAAAVNARADDEGHAQVRLFTTHDHSEAMAAFLEKRAPGFTGQ</sequence>
<dbReference type="InterPro" id="IPR018376">
    <property type="entry name" value="Enoyl-CoA_hyd/isom_CS"/>
</dbReference>
<evidence type="ECO:0000256" key="7">
    <source>
        <dbReference type="RuleBase" id="RU003707"/>
    </source>
</evidence>
<evidence type="ECO:0000256" key="4">
    <source>
        <dbReference type="ARBA" id="ARBA00023239"/>
    </source>
</evidence>
<organism evidence="8 9">
    <name type="scientific">Corynebacterium terpenotabidum Y-11</name>
    <dbReference type="NCBI Taxonomy" id="1200352"/>
    <lineage>
        <taxon>Bacteria</taxon>
        <taxon>Bacillati</taxon>
        <taxon>Actinomycetota</taxon>
        <taxon>Actinomycetes</taxon>
        <taxon>Mycobacteriales</taxon>
        <taxon>Corynebacteriaceae</taxon>
        <taxon>Corynebacterium</taxon>
    </lineage>
</organism>
<dbReference type="PATRIC" id="fig|1200352.3.peg.1599"/>
<keyword evidence="3" id="KW-0276">Fatty acid metabolism</keyword>
<evidence type="ECO:0000256" key="5">
    <source>
        <dbReference type="ARBA" id="ARBA00023709"/>
    </source>
</evidence>
<dbReference type="Pfam" id="PF00378">
    <property type="entry name" value="ECH_1"/>
    <property type="match status" value="1"/>
</dbReference>
<dbReference type="AlphaFoldDB" id="S4XKU7"/>
<protein>
    <submittedName>
        <fullName evidence="8">Enoyl-CoA hydratase</fullName>
    </submittedName>
</protein>
<evidence type="ECO:0000256" key="2">
    <source>
        <dbReference type="ARBA" id="ARBA00005254"/>
    </source>
</evidence>